<dbReference type="AlphaFoldDB" id="A0A812NJS9"/>
<proteinExistence type="predicted"/>
<feature type="compositionally biased region" description="Acidic residues" evidence="1">
    <location>
        <begin position="122"/>
        <end position="144"/>
    </location>
</feature>
<reference evidence="2" key="1">
    <citation type="submission" date="2021-02" db="EMBL/GenBank/DDBJ databases">
        <authorList>
            <person name="Dougan E. K."/>
            <person name="Rhodes N."/>
            <person name="Thang M."/>
            <person name="Chan C."/>
        </authorList>
    </citation>
    <scope>NUCLEOTIDE SEQUENCE</scope>
</reference>
<keyword evidence="3" id="KW-1185">Reference proteome</keyword>
<protein>
    <submittedName>
        <fullName evidence="2">Rpl22 protein</fullName>
    </submittedName>
</protein>
<evidence type="ECO:0000313" key="2">
    <source>
        <dbReference type="EMBL" id="CAE7295761.1"/>
    </source>
</evidence>
<feature type="compositionally biased region" description="Pro residues" evidence="1">
    <location>
        <begin position="297"/>
        <end position="307"/>
    </location>
</feature>
<dbReference type="Proteomes" id="UP000649617">
    <property type="component" value="Unassembled WGS sequence"/>
</dbReference>
<feature type="region of interest" description="Disordered" evidence="1">
    <location>
        <begin position="346"/>
        <end position="460"/>
    </location>
</feature>
<evidence type="ECO:0000256" key="1">
    <source>
        <dbReference type="SAM" id="MobiDB-lite"/>
    </source>
</evidence>
<feature type="compositionally biased region" description="Gly residues" evidence="1">
    <location>
        <begin position="403"/>
        <end position="412"/>
    </location>
</feature>
<feature type="region of interest" description="Disordered" evidence="1">
    <location>
        <begin position="289"/>
        <end position="316"/>
    </location>
</feature>
<comment type="caution">
    <text evidence="2">The sequence shown here is derived from an EMBL/GenBank/DDBJ whole genome shotgun (WGS) entry which is preliminary data.</text>
</comment>
<feature type="compositionally biased region" description="Basic and acidic residues" evidence="1">
    <location>
        <begin position="439"/>
        <end position="450"/>
    </location>
</feature>
<feature type="region of interest" description="Disordered" evidence="1">
    <location>
        <begin position="122"/>
        <end position="145"/>
    </location>
</feature>
<evidence type="ECO:0000313" key="3">
    <source>
        <dbReference type="Proteomes" id="UP000649617"/>
    </source>
</evidence>
<accession>A0A812NJS9</accession>
<gene>
    <name evidence="2" type="primary">rpl22</name>
    <name evidence="2" type="ORF">SPIL2461_LOCUS6658</name>
</gene>
<dbReference type="OrthoDB" id="440110at2759"/>
<dbReference type="EMBL" id="CAJNIZ010010180">
    <property type="protein sequence ID" value="CAE7295761.1"/>
    <property type="molecule type" value="Genomic_DNA"/>
</dbReference>
<name>A0A812NJS9_SYMPI</name>
<feature type="compositionally biased region" description="Basic and acidic residues" evidence="1">
    <location>
        <begin position="386"/>
        <end position="398"/>
    </location>
</feature>
<sequence length="628" mass="67196">MPRVDTQMDASKAQLVEIGAKAIDFKARFRFRSAASAASAAAQLTSQPGEVNDRLRAISEEAQKLEDEMAYTATGRPFRYRMRLVNLAGDAERAGQLMETRIQNLQEALRILKNAGGEFVDVTDVDGEPGEGEQGDVDVEEDESTPLLPEVQSDAVEVGMHEHGTPLPGQDHGQHLQAPTGMAHGQPEQVMQTSLMAGPSMGMGMGMGGPGMGMGQSGMAGHGHWHGYAGDPMEQEAQQMAVEEQMEEAETTAMSGVTATKADEEATAKDMEDAMEDTTWSIDVLPVPQPSDVEPQDPAPAGVPPLPVAETSSGCQCDPTAKCALQGQPFTWCRVGSEQEPTCAKLDVADDPTGRDHALGVQGVPPMPLKEEEGSGHGQGGQPQEWDQHGEDLGRSLDHSGGYDQGFGGYGAPGMTTYDPHTGAHYDQPGYDQPTEPTEGEHGESEKDTVPEQELTSHLGCECAPRPDVLQRYMDDPLFHNLETGEIDIEKIPFKDRIAVEAMQNYMENGEDLCQQTPHSGEFLVCPVAKGCAGSNVSGPGGALPSGWFAGVSGKSWDFCAPAAQAGEPEAEEVEQGPYDETGYDQFGGYDQTAMQYQSIPEDAILLLLVAVGRMRKSRKSAKVSSFL</sequence>
<organism evidence="2 3">
    <name type="scientific">Symbiodinium pilosum</name>
    <name type="common">Dinoflagellate</name>
    <dbReference type="NCBI Taxonomy" id="2952"/>
    <lineage>
        <taxon>Eukaryota</taxon>
        <taxon>Sar</taxon>
        <taxon>Alveolata</taxon>
        <taxon>Dinophyceae</taxon>
        <taxon>Suessiales</taxon>
        <taxon>Symbiodiniaceae</taxon>
        <taxon>Symbiodinium</taxon>
    </lineage>
</organism>